<organism evidence="2 3">
    <name type="scientific">Pseudonocardia xinjiangensis</name>
    <dbReference type="NCBI Taxonomy" id="75289"/>
    <lineage>
        <taxon>Bacteria</taxon>
        <taxon>Bacillati</taxon>
        <taxon>Actinomycetota</taxon>
        <taxon>Actinomycetes</taxon>
        <taxon>Pseudonocardiales</taxon>
        <taxon>Pseudonocardiaceae</taxon>
        <taxon>Pseudonocardia</taxon>
    </lineage>
</organism>
<gene>
    <name evidence="2" type="ORF">HF577_27260</name>
</gene>
<accession>A0ABX1RK66</accession>
<comment type="caution">
    <text evidence="2">The sequence shown here is derived from an EMBL/GenBank/DDBJ whole genome shotgun (WGS) entry which is preliminary data.</text>
</comment>
<evidence type="ECO:0000313" key="2">
    <source>
        <dbReference type="EMBL" id="NMH80775.1"/>
    </source>
</evidence>
<keyword evidence="3" id="KW-1185">Reference proteome</keyword>
<feature type="region of interest" description="Disordered" evidence="1">
    <location>
        <begin position="1"/>
        <end position="25"/>
    </location>
</feature>
<dbReference type="Proteomes" id="UP001296706">
    <property type="component" value="Unassembled WGS sequence"/>
</dbReference>
<reference evidence="2 3" key="1">
    <citation type="submission" date="2020-04" db="EMBL/GenBank/DDBJ databases">
        <authorList>
            <person name="Klaysubun C."/>
            <person name="Duangmal K."/>
            <person name="Lipun K."/>
        </authorList>
    </citation>
    <scope>NUCLEOTIDE SEQUENCE [LARGE SCALE GENOMIC DNA]</scope>
    <source>
        <strain evidence="2 3">JCM 11839</strain>
    </source>
</reference>
<evidence type="ECO:0000256" key="1">
    <source>
        <dbReference type="SAM" id="MobiDB-lite"/>
    </source>
</evidence>
<dbReference type="RefSeq" id="WP_169398825.1">
    <property type="nucleotide sequence ID" value="NZ_BAAAJH010000005.1"/>
</dbReference>
<protein>
    <submittedName>
        <fullName evidence="2">Uncharacterized protein</fullName>
    </submittedName>
</protein>
<dbReference type="EMBL" id="JAAXKY010000114">
    <property type="protein sequence ID" value="NMH80775.1"/>
    <property type="molecule type" value="Genomic_DNA"/>
</dbReference>
<evidence type="ECO:0000313" key="3">
    <source>
        <dbReference type="Proteomes" id="UP001296706"/>
    </source>
</evidence>
<sequence>MTTPDNGSREFQDKLLGQARAEGPEGQRLAAEALYVWQIKDSSSLAATKRGQVRKLLDGLPVSFGREVEEGFGYGMAAYGPGRLRSLPDYLFVLRLAVRLQRRSTRSACGPRSL</sequence>
<name>A0ABX1RK66_9PSEU</name>
<proteinExistence type="predicted"/>